<keyword evidence="3" id="KW-1185">Reference proteome</keyword>
<accession>A0A4R4WNN1</accession>
<feature type="chain" id="PRO_5020942684" description="Peptidase inhibitor family I36" evidence="1">
    <location>
        <begin position="28"/>
        <end position="128"/>
    </location>
</feature>
<proteinExistence type="predicted"/>
<evidence type="ECO:0000313" key="2">
    <source>
        <dbReference type="EMBL" id="TDD18584.1"/>
    </source>
</evidence>
<evidence type="ECO:0008006" key="4">
    <source>
        <dbReference type="Google" id="ProtNLM"/>
    </source>
</evidence>
<organism evidence="2 3">
    <name type="scientific">Kribbella turkmenica</name>
    <dbReference type="NCBI Taxonomy" id="2530375"/>
    <lineage>
        <taxon>Bacteria</taxon>
        <taxon>Bacillati</taxon>
        <taxon>Actinomycetota</taxon>
        <taxon>Actinomycetes</taxon>
        <taxon>Propionibacteriales</taxon>
        <taxon>Kribbellaceae</taxon>
        <taxon>Kribbella</taxon>
    </lineage>
</organism>
<dbReference type="OrthoDB" id="3388699at2"/>
<evidence type="ECO:0000256" key="1">
    <source>
        <dbReference type="SAM" id="SignalP"/>
    </source>
</evidence>
<comment type="caution">
    <text evidence="2">The sequence shown here is derived from an EMBL/GenBank/DDBJ whole genome shotgun (WGS) entry which is preliminary data.</text>
</comment>
<protein>
    <recommendedName>
        <fullName evidence="4">Peptidase inhibitor family I36</fullName>
    </recommendedName>
</protein>
<keyword evidence="1" id="KW-0732">Signal</keyword>
<dbReference type="EMBL" id="SMKR01000130">
    <property type="protein sequence ID" value="TDD18584.1"/>
    <property type="molecule type" value="Genomic_DNA"/>
</dbReference>
<sequence length="128" mass="14023">MRMTTRLAGMLGATAVLTVGLAGVANADRGDGQLACNSGEICFSEHANGVGGQRHFFYNAEHSSAGNFHNGVRFYHNASALKNRDTECGVWVQESGDVVNDSWLFLRSSNWVNFASDLNDENARHWRC</sequence>
<feature type="signal peptide" evidence="1">
    <location>
        <begin position="1"/>
        <end position="27"/>
    </location>
</feature>
<evidence type="ECO:0000313" key="3">
    <source>
        <dbReference type="Proteomes" id="UP000295172"/>
    </source>
</evidence>
<gene>
    <name evidence="2" type="ORF">E1218_25695</name>
</gene>
<dbReference type="AlphaFoldDB" id="A0A4R4WNN1"/>
<dbReference type="Proteomes" id="UP000295172">
    <property type="component" value="Unassembled WGS sequence"/>
</dbReference>
<name>A0A4R4WNN1_9ACTN</name>
<reference evidence="2 3" key="1">
    <citation type="submission" date="2019-02" db="EMBL/GenBank/DDBJ databases">
        <title>Draft genome sequences of novel Actinobacteria.</title>
        <authorList>
            <person name="Sahin N."/>
            <person name="Ay H."/>
            <person name="Saygin H."/>
        </authorList>
    </citation>
    <scope>NUCLEOTIDE SEQUENCE [LARGE SCALE GENOMIC DNA]</scope>
    <source>
        <strain evidence="2 3">16K104</strain>
    </source>
</reference>